<gene>
    <name evidence="1" type="ORF">S01H1_45861</name>
</gene>
<sequence>MAVAVVNSALSLYDTEYAVTANAATSSVIDEVEVFTVTPTKAGHKVSILMTNAAGHGAYTWSIPVGALWAGDTLTALTGSIAAGATEVIQVASGKHLSAAGTYAITLTPASGKRLLTDHAAVMEVLETV</sequence>
<name>X0UCM0_9ZZZZ</name>
<accession>X0UCM0</accession>
<reference evidence="1" key="1">
    <citation type="journal article" date="2014" name="Front. Microbiol.">
        <title>High frequency of phylogenetically diverse reductive dehalogenase-homologous genes in deep subseafloor sedimentary metagenomes.</title>
        <authorList>
            <person name="Kawai M."/>
            <person name="Futagami T."/>
            <person name="Toyoda A."/>
            <person name="Takaki Y."/>
            <person name="Nishi S."/>
            <person name="Hori S."/>
            <person name="Arai W."/>
            <person name="Tsubouchi T."/>
            <person name="Morono Y."/>
            <person name="Uchiyama I."/>
            <person name="Ito T."/>
            <person name="Fujiyama A."/>
            <person name="Inagaki F."/>
            <person name="Takami H."/>
        </authorList>
    </citation>
    <scope>NUCLEOTIDE SEQUENCE</scope>
    <source>
        <strain evidence="1">Expedition CK06-06</strain>
    </source>
</reference>
<dbReference type="EMBL" id="BARS01029335">
    <property type="protein sequence ID" value="GAG03345.1"/>
    <property type="molecule type" value="Genomic_DNA"/>
</dbReference>
<evidence type="ECO:0000313" key="1">
    <source>
        <dbReference type="EMBL" id="GAG03345.1"/>
    </source>
</evidence>
<dbReference type="AlphaFoldDB" id="X0UCM0"/>
<protein>
    <submittedName>
        <fullName evidence="1">Uncharacterized protein</fullName>
    </submittedName>
</protein>
<comment type="caution">
    <text evidence="1">The sequence shown here is derived from an EMBL/GenBank/DDBJ whole genome shotgun (WGS) entry which is preliminary data.</text>
</comment>
<organism evidence="1">
    <name type="scientific">marine sediment metagenome</name>
    <dbReference type="NCBI Taxonomy" id="412755"/>
    <lineage>
        <taxon>unclassified sequences</taxon>
        <taxon>metagenomes</taxon>
        <taxon>ecological metagenomes</taxon>
    </lineage>
</organism>
<proteinExistence type="predicted"/>